<dbReference type="AlphaFoldDB" id="A0A9X2KBS4"/>
<keyword evidence="3" id="KW-1185">Reference proteome</keyword>
<keyword evidence="1" id="KW-0472">Membrane</keyword>
<accession>A0A9X2KBS4</accession>
<proteinExistence type="predicted"/>
<sequence length="115" mass="12094">MSATGDEAIGAWDAAGLNRFDETVGAPPAPEPYDPLRLCVFATIALITCVLGPIALAVFAGIAIGGYARARRAGLLRSKCKLGDTRNVLAYLIVLEVLALAAVPVWVSLWIGLWS</sequence>
<comment type="caution">
    <text evidence="2">The sequence shown here is derived from an EMBL/GenBank/DDBJ whole genome shotgun (WGS) entry which is preliminary data.</text>
</comment>
<feature type="transmembrane region" description="Helical" evidence="1">
    <location>
        <begin position="88"/>
        <end position="113"/>
    </location>
</feature>
<dbReference type="Proteomes" id="UP001139722">
    <property type="component" value="Unassembled WGS sequence"/>
</dbReference>
<gene>
    <name evidence="2" type="ORF">BJ978_001126</name>
</gene>
<feature type="transmembrane region" description="Helical" evidence="1">
    <location>
        <begin position="40"/>
        <end position="67"/>
    </location>
</feature>
<keyword evidence="1" id="KW-0812">Transmembrane</keyword>
<evidence type="ECO:0000256" key="1">
    <source>
        <dbReference type="SAM" id="Phobius"/>
    </source>
</evidence>
<name>A0A9X2KBS4_9MICO</name>
<dbReference type="EMBL" id="JAMZDY010000001">
    <property type="protein sequence ID" value="MCP2370450.1"/>
    <property type="molecule type" value="Genomic_DNA"/>
</dbReference>
<dbReference type="RefSeq" id="WP_197738119.1">
    <property type="nucleotide sequence ID" value="NZ_BAAANU010000009.1"/>
</dbReference>
<protein>
    <submittedName>
        <fullName evidence="2">Uncharacterized protein</fullName>
    </submittedName>
</protein>
<keyword evidence="1" id="KW-1133">Transmembrane helix</keyword>
<evidence type="ECO:0000313" key="2">
    <source>
        <dbReference type="EMBL" id="MCP2370450.1"/>
    </source>
</evidence>
<evidence type="ECO:0000313" key="3">
    <source>
        <dbReference type="Proteomes" id="UP001139722"/>
    </source>
</evidence>
<reference evidence="2" key="1">
    <citation type="submission" date="2022-06" db="EMBL/GenBank/DDBJ databases">
        <title>Sequencing the genomes of 1000 actinobacteria strains.</title>
        <authorList>
            <person name="Klenk H.-P."/>
        </authorList>
    </citation>
    <scope>NUCLEOTIDE SEQUENCE</scope>
    <source>
        <strain evidence="2">DSM 22016</strain>
    </source>
</reference>
<organism evidence="2 3">
    <name type="scientific">Agromyces terreus</name>
    <dbReference type="NCBI Taxonomy" id="424795"/>
    <lineage>
        <taxon>Bacteria</taxon>
        <taxon>Bacillati</taxon>
        <taxon>Actinomycetota</taxon>
        <taxon>Actinomycetes</taxon>
        <taxon>Micrococcales</taxon>
        <taxon>Microbacteriaceae</taxon>
        <taxon>Agromyces</taxon>
    </lineage>
</organism>